<dbReference type="AlphaFoldDB" id="A0A1M7R3X7"/>
<proteinExistence type="predicted"/>
<protein>
    <submittedName>
        <fullName evidence="1">Ferredoxin</fullName>
    </submittedName>
</protein>
<dbReference type="STRING" id="134849.SAMN05443668_106350"/>
<name>A0A1M7R3X7_9ACTN</name>
<dbReference type="Pfam" id="PF13459">
    <property type="entry name" value="Fer4_15"/>
    <property type="match status" value="1"/>
</dbReference>
<evidence type="ECO:0000313" key="1">
    <source>
        <dbReference type="EMBL" id="SHN39739.1"/>
    </source>
</evidence>
<dbReference type="Gene3D" id="3.30.70.20">
    <property type="match status" value="1"/>
</dbReference>
<sequence>MTDTGTRTASGAGVTITIDHELCYGTGACARRASDVFVILGDVQAETGKSYVRADVAWDQVDGATVKSAADACPWAAIEVSG</sequence>
<gene>
    <name evidence="1" type="ORF">SAMN05443668_106350</name>
</gene>
<evidence type="ECO:0000313" key="2">
    <source>
        <dbReference type="Proteomes" id="UP000184440"/>
    </source>
</evidence>
<dbReference type="EMBL" id="FRCS01000006">
    <property type="protein sequence ID" value="SHN39739.1"/>
    <property type="molecule type" value="Genomic_DNA"/>
</dbReference>
<reference evidence="1 2" key="1">
    <citation type="submission" date="2016-11" db="EMBL/GenBank/DDBJ databases">
        <authorList>
            <person name="Jaros S."/>
            <person name="Januszkiewicz K."/>
            <person name="Wedrychowicz H."/>
        </authorList>
    </citation>
    <scope>NUCLEOTIDE SEQUENCE [LARGE SCALE GENOMIC DNA]</scope>
    <source>
        <strain evidence="1 2">DSM 46144</strain>
    </source>
</reference>
<dbReference type="SUPFAM" id="SSF54862">
    <property type="entry name" value="4Fe-4S ferredoxins"/>
    <property type="match status" value="1"/>
</dbReference>
<dbReference type="Proteomes" id="UP000184440">
    <property type="component" value="Unassembled WGS sequence"/>
</dbReference>
<keyword evidence="2" id="KW-1185">Reference proteome</keyword>
<accession>A0A1M7R3X7</accession>
<dbReference type="RefSeq" id="WP_073259696.1">
    <property type="nucleotide sequence ID" value="NZ_FRCS01000006.1"/>
</dbReference>
<organism evidence="1 2">
    <name type="scientific">Cryptosporangium aurantiacum</name>
    <dbReference type="NCBI Taxonomy" id="134849"/>
    <lineage>
        <taxon>Bacteria</taxon>
        <taxon>Bacillati</taxon>
        <taxon>Actinomycetota</taxon>
        <taxon>Actinomycetes</taxon>
        <taxon>Cryptosporangiales</taxon>
        <taxon>Cryptosporangiaceae</taxon>
        <taxon>Cryptosporangium</taxon>
    </lineage>
</organism>